<evidence type="ECO:0000313" key="3">
    <source>
        <dbReference type="Proteomes" id="UP001432099"/>
    </source>
</evidence>
<feature type="transmembrane region" description="Helical" evidence="1">
    <location>
        <begin position="143"/>
        <end position="173"/>
    </location>
</feature>
<reference evidence="2" key="1">
    <citation type="journal article" date="2024" name="Int. J. Syst. Evol. Microbiol.">
        <title>Turicibacter faecis sp. nov., isolated from faeces of heart failure mouse model.</title>
        <authorList>
            <person name="Imamura Y."/>
            <person name="Motooka D."/>
            <person name="Nakajima Y."/>
            <person name="Ito S."/>
            <person name="Kitakaze M."/>
            <person name="Iida T."/>
            <person name="Nakamura S."/>
        </authorList>
    </citation>
    <scope>NUCLEOTIDE SEQUENCE</scope>
    <source>
        <strain evidence="2">TC023</strain>
    </source>
</reference>
<organism evidence="2 3">
    <name type="scientific">Turicibacter faecis</name>
    <dbReference type="NCBI Taxonomy" id="2963365"/>
    <lineage>
        <taxon>Bacteria</taxon>
        <taxon>Bacillati</taxon>
        <taxon>Bacillota</taxon>
        <taxon>Erysipelotrichia</taxon>
        <taxon>Erysipelotrichales</taxon>
        <taxon>Turicibacteraceae</taxon>
        <taxon>Turicibacter</taxon>
    </lineage>
</organism>
<dbReference type="Pfam" id="PF04298">
    <property type="entry name" value="Zn_peptidase_2"/>
    <property type="match status" value="1"/>
</dbReference>
<feature type="transmembrane region" description="Helical" evidence="1">
    <location>
        <begin position="20"/>
        <end position="39"/>
    </location>
</feature>
<dbReference type="Proteomes" id="UP001432099">
    <property type="component" value="Chromosome"/>
</dbReference>
<gene>
    <name evidence="2" type="ORF">T23_05580</name>
</gene>
<name>A0ABM8IM46_9FIRM</name>
<keyword evidence="1" id="KW-0812">Transmembrane</keyword>
<keyword evidence="3" id="KW-1185">Reference proteome</keyword>
<dbReference type="InterPro" id="IPR007395">
    <property type="entry name" value="Zn_peptidase_2"/>
</dbReference>
<dbReference type="PANTHER" id="PTHR36434:SF1">
    <property type="entry name" value="MEMBRANE PROTEASE YUGP-RELATED"/>
    <property type="match status" value="1"/>
</dbReference>
<keyword evidence="1" id="KW-1133">Transmembrane helix</keyword>
<dbReference type="EMBL" id="AP028127">
    <property type="protein sequence ID" value="BEH90456.1"/>
    <property type="molecule type" value="Genomic_DNA"/>
</dbReference>
<feature type="transmembrane region" description="Helical" evidence="1">
    <location>
        <begin position="210"/>
        <end position="230"/>
    </location>
</feature>
<keyword evidence="1" id="KW-0472">Membrane</keyword>
<sequence>MFLYYGGYYGGYGMGSHSSYWIYLLIALLVPMLAQAYLSSTFNQYLRVRASSGLTGADVARRILDRNGLMDVHLTEVGGRLSDHYDPTRKTVRLSHDIYYGTSLAALAVAAHECGHAIQHANAYAPLQFRSAMFPIVNFANKFGYLAILLGFIFGGSQFLLLGIILVGITVLFQLVTLPVEFNASARALNQLSEMNILYSGEEKAGARKVLTAAALTYVAGAVVAVAELLRLIMIFNSRQND</sequence>
<evidence type="ECO:0000256" key="1">
    <source>
        <dbReference type="SAM" id="Phobius"/>
    </source>
</evidence>
<proteinExistence type="predicted"/>
<accession>A0ABM8IM46</accession>
<protein>
    <submittedName>
        <fullName evidence="2">Zinc metallopeptidase</fullName>
    </submittedName>
</protein>
<dbReference type="PANTHER" id="PTHR36434">
    <property type="entry name" value="MEMBRANE PROTEASE YUGP-RELATED"/>
    <property type="match status" value="1"/>
</dbReference>
<evidence type="ECO:0000313" key="2">
    <source>
        <dbReference type="EMBL" id="BEH90456.1"/>
    </source>
</evidence>
<dbReference type="RefSeq" id="WP_262950703.1">
    <property type="nucleotide sequence ID" value="NZ_AP028127.1"/>
</dbReference>